<keyword evidence="11 26" id="KW-0418">Kinase</keyword>
<evidence type="ECO:0000256" key="9">
    <source>
        <dbReference type="ARBA" id="ARBA00022692"/>
    </source>
</evidence>
<keyword evidence="19" id="KW-0843">Virulence</keyword>
<dbReference type="Pfam" id="PF00672">
    <property type="entry name" value="HAMP"/>
    <property type="match status" value="1"/>
</dbReference>
<evidence type="ECO:0000256" key="19">
    <source>
        <dbReference type="ARBA" id="ARBA00023026"/>
    </source>
</evidence>
<dbReference type="PROSITE" id="PS50109">
    <property type="entry name" value="HIS_KIN"/>
    <property type="match status" value="1"/>
</dbReference>
<keyword evidence="7" id="KW-0597">Phosphoprotein</keyword>
<dbReference type="InterPro" id="IPR003661">
    <property type="entry name" value="HisK_dim/P_dom"/>
</dbReference>
<dbReference type="InterPro" id="IPR003660">
    <property type="entry name" value="HAMP_dom"/>
</dbReference>
<dbReference type="Gene3D" id="6.10.340.10">
    <property type="match status" value="1"/>
</dbReference>
<evidence type="ECO:0000256" key="4">
    <source>
        <dbReference type="ARBA" id="ARBA00004651"/>
    </source>
</evidence>
<dbReference type="InterPro" id="IPR036097">
    <property type="entry name" value="HisK_dim/P_sf"/>
</dbReference>
<dbReference type="Gene3D" id="1.10.287.130">
    <property type="match status" value="1"/>
</dbReference>
<protein>
    <recommendedName>
        <fullName evidence="21">Signal transduction histidine-protein kinase/phosphatase MprB</fullName>
        <ecNumber evidence="5">2.7.13.3</ecNumber>
    </recommendedName>
    <alternativeName>
        <fullName evidence="22">Mycobacterial persistence regulator B</fullName>
    </alternativeName>
</protein>
<evidence type="ECO:0000256" key="14">
    <source>
        <dbReference type="ARBA" id="ARBA00022842"/>
    </source>
</evidence>
<evidence type="ECO:0000256" key="13">
    <source>
        <dbReference type="ARBA" id="ARBA00022840"/>
    </source>
</evidence>
<evidence type="ECO:0000256" key="6">
    <source>
        <dbReference type="ARBA" id="ARBA00022475"/>
    </source>
</evidence>
<evidence type="ECO:0000256" key="10">
    <source>
        <dbReference type="ARBA" id="ARBA00022741"/>
    </source>
</evidence>
<evidence type="ECO:0000256" key="2">
    <source>
        <dbReference type="ARBA" id="ARBA00001936"/>
    </source>
</evidence>
<dbReference type="CDD" id="cd00075">
    <property type="entry name" value="HATPase"/>
    <property type="match status" value="1"/>
</dbReference>
<dbReference type="SMART" id="SM00388">
    <property type="entry name" value="HisKA"/>
    <property type="match status" value="1"/>
</dbReference>
<keyword evidence="15" id="KW-0904">Protein phosphatase</keyword>
<comment type="catalytic activity">
    <reaction evidence="1">
        <text>ATP + protein L-histidine = ADP + protein N-phospho-L-histidine.</text>
        <dbReference type="EC" id="2.7.13.3"/>
    </reaction>
</comment>
<evidence type="ECO:0000256" key="5">
    <source>
        <dbReference type="ARBA" id="ARBA00012438"/>
    </source>
</evidence>
<dbReference type="PANTHER" id="PTHR44936">
    <property type="entry name" value="SENSOR PROTEIN CREC"/>
    <property type="match status" value="1"/>
</dbReference>
<dbReference type="Proteomes" id="UP001501414">
    <property type="component" value="Unassembled WGS sequence"/>
</dbReference>
<keyword evidence="10" id="KW-0547">Nucleotide-binding</keyword>
<name>A0ABN1Y5G2_9PSEU</name>
<evidence type="ECO:0000256" key="20">
    <source>
        <dbReference type="ARBA" id="ARBA00023211"/>
    </source>
</evidence>
<keyword evidence="12" id="KW-0378">Hydrolase</keyword>
<evidence type="ECO:0000259" key="25">
    <source>
        <dbReference type="PROSITE" id="PS50885"/>
    </source>
</evidence>
<dbReference type="CDD" id="cd06225">
    <property type="entry name" value="HAMP"/>
    <property type="match status" value="1"/>
</dbReference>
<gene>
    <name evidence="26" type="ORF">GCM10009613_52580</name>
</gene>
<dbReference type="EMBL" id="BAAAJK010000039">
    <property type="protein sequence ID" value="GAA1398434.1"/>
    <property type="molecule type" value="Genomic_DNA"/>
</dbReference>
<evidence type="ECO:0000256" key="18">
    <source>
        <dbReference type="ARBA" id="ARBA00023016"/>
    </source>
</evidence>
<dbReference type="SUPFAM" id="SSF55874">
    <property type="entry name" value="ATPase domain of HSP90 chaperone/DNA topoisomerase II/histidine kinase"/>
    <property type="match status" value="1"/>
</dbReference>
<evidence type="ECO:0000256" key="1">
    <source>
        <dbReference type="ARBA" id="ARBA00000085"/>
    </source>
</evidence>
<dbReference type="GO" id="GO:0016301">
    <property type="term" value="F:kinase activity"/>
    <property type="evidence" value="ECO:0007669"/>
    <property type="project" value="UniProtKB-KW"/>
</dbReference>
<keyword evidence="6" id="KW-1003">Cell membrane</keyword>
<evidence type="ECO:0000259" key="24">
    <source>
        <dbReference type="PROSITE" id="PS50109"/>
    </source>
</evidence>
<feature type="domain" description="Histidine kinase" evidence="24">
    <location>
        <begin position="251"/>
        <end position="467"/>
    </location>
</feature>
<keyword evidence="17" id="KW-0902">Two-component regulatory system</keyword>
<evidence type="ECO:0000256" key="16">
    <source>
        <dbReference type="ARBA" id="ARBA00022989"/>
    </source>
</evidence>
<evidence type="ECO:0000313" key="27">
    <source>
        <dbReference type="Proteomes" id="UP001501414"/>
    </source>
</evidence>
<dbReference type="PANTHER" id="PTHR44936:SF9">
    <property type="entry name" value="SENSOR PROTEIN CREC"/>
    <property type="match status" value="1"/>
</dbReference>
<accession>A0ABN1Y5G2</accession>
<dbReference type="InterPro" id="IPR036890">
    <property type="entry name" value="HATPase_C_sf"/>
</dbReference>
<evidence type="ECO:0000256" key="21">
    <source>
        <dbReference type="ARBA" id="ARBA00040454"/>
    </source>
</evidence>
<reference evidence="26 27" key="1">
    <citation type="journal article" date="2019" name="Int. J. Syst. Evol. Microbiol.">
        <title>The Global Catalogue of Microorganisms (GCM) 10K type strain sequencing project: providing services to taxonomists for standard genome sequencing and annotation.</title>
        <authorList>
            <consortium name="The Broad Institute Genomics Platform"/>
            <consortium name="The Broad Institute Genome Sequencing Center for Infectious Disease"/>
            <person name="Wu L."/>
            <person name="Ma J."/>
        </authorList>
    </citation>
    <scope>NUCLEOTIDE SEQUENCE [LARGE SCALE GENOMIC DNA]</scope>
    <source>
        <strain evidence="26 27">JCM 11896</strain>
    </source>
</reference>
<keyword evidence="13" id="KW-0067">ATP-binding</keyword>
<dbReference type="SMART" id="SM00304">
    <property type="entry name" value="HAMP"/>
    <property type="match status" value="1"/>
</dbReference>
<evidence type="ECO:0000256" key="3">
    <source>
        <dbReference type="ARBA" id="ARBA00001946"/>
    </source>
</evidence>
<dbReference type="InterPro" id="IPR004358">
    <property type="entry name" value="Sig_transdc_His_kin-like_C"/>
</dbReference>
<evidence type="ECO:0000256" key="23">
    <source>
        <dbReference type="SAM" id="Phobius"/>
    </source>
</evidence>
<dbReference type="RefSeq" id="WP_344027225.1">
    <property type="nucleotide sequence ID" value="NZ_BAAAJK010000039.1"/>
</dbReference>
<comment type="cofactor">
    <cofactor evidence="2">
        <name>Mn(2+)</name>
        <dbReference type="ChEBI" id="CHEBI:29035"/>
    </cofactor>
</comment>
<dbReference type="PRINTS" id="PR00344">
    <property type="entry name" value="BCTRLSENSOR"/>
</dbReference>
<evidence type="ECO:0000256" key="8">
    <source>
        <dbReference type="ARBA" id="ARBA00022679"/>
    </source>
</evidence>
<sequence>MRRRVAVLLGTLLGVLTVLTGWFVVQDHGARTAQGLALARATDTARFADLSILAFQTDRWGAVGQEMARFEQVHGVAVAVVDLEGRTLAASRPGLLGDGDAQRPDVARAIRRALAGAPAGPLPPIRPWSGGDYVAAQPVGADAQTLGAAVTISPVEPEAAAVRQYLLLVTAIGLLGLLLVVGAVALPLGRWVLHPLRLLERAAERVAGGDLDHPVRVRHATPELRSLAASFDRMVDGTRTLLARQDQFVTDASHELRNPLTALRLQIDLLELRLAGGPAAARAPLDAAVREVNRLSEVTEELLTLARAGVPTGGAEPVDPATVLRRTGQRWAGRLPGLTFESPAGPDVPALAARPQAVERVLDILLENVQLHAAGAPAVVRVCTGPPGPGPGRVVIEVADRGPGVGSAELPHVRTRFWRSARSANRPGSGLGVAIAEQLVAGSGGTLTVAHNEPSGLVVRTVWPVHPPA</sequence>
<keyword evidence="9 23" id="KW-0812">Transmembrane</keyword>
<comment type="caution">
    <text evidence="26">The sequence shown here is derived from an EMBL/GenBank/DDBJ whole genome shotgun (WGS) entry which is preliminary data.</text>
</comment>
<dbReference type="SUPFAM" id="SSF47384">
    <property type="entry name" value="Homodimeric domain of signal transducing histidine kinase"/>
    <property type="match status" value="1"/>
</dbReference>
<keyword evidence="8" id="KW-0808">Transferase</keyword>
<comment type="subcellular location">
    <subcellularLocation>
        <location evidence="4">Cell membrane</location>
        <topology evidence="4">Multi-pass membrane protein</topology>
    </subcellularLocation>
</comment>
<evidence type="ECO:0000256" key="15">
    <source>
        <dbReference type="ARBA" id="ARBA00022912"/>
    </source>
</evidence>
<dbReference type="PROSITE" id="PS50885">
    <property type="entry name" value="HAMP"/>
    <property type="match status" value="1"/>
</dbReference>
<organism evidence="26 27">
    <name type="scientific">Pseudonocardia kongjuensis</name>
    <dbReference type="NCBI Taxonomy" id="102227"/>
    <lineage>
        <taxon>Bacteria</taxon>
        <taxon>Bacillati</taxon>
        <taxon>Actinomycetota</taxon>
        <taxon>Actinomycetes</taxon>
        <taxon>Pseudonocardiales</taxon>
        <taxon>Pseudonocardiaceae</taxon>
        <taxon>Pseudonocardia</taxon>
    </lineage>
</organism>
<keyword evidence="14" id="KW-0460">Magnesium</keyword>
<evidence type="ECO:0000256" key="22">
    <source>
        <dbReference type="ARBA" id="ARBA00041776"/>
    </source>
</evidence>
<keyword evidence="16 23" id="KW-1133">Transmembrane helix</keyword>
<evidence type="ECO:0000313" key="26">
    <source>
        <dbReference type="EMBL" id="GAA1398434.1"/>
    </source>
</evidence>
<evidence type="ECO:0000256" key="12">
    <source>
        <dbReference type="ARBA" id="ARBA00022801"/>
    </source>
</evidence>
<dbReference type="SMART" id="SM00387">
    <property type="entry name" value="HATPase_c"/>
    <property type="match status" value="1"/>
</dbReference>
<comment type="cofactor">
    <cofactor evidence="3">
        <name>Mg(2+)</name>
        <dbReference type="ChEBI" id="CHEBI:18420"/>
    </cofactor>
</comment>
<dbReference type="CDD" id="cd00082">
    <property type="entry name" value="HisKA"/>
    <property type="match status" value="1"/>
</dbReference>
<dbReference type="SUPFAM" id="SSF158472">
    <property type="entry name" value="HAMP domain-like"/>
    <property type="match status" value="1"/>
</dbReference>
<dbReference type="EC" id="2.7.13.3" evidence="5"/>
<dbReference type="InterPro" id="IPR050980">
    <property type="entry name" value="2C_sensor_his_kinase"/>
</dbReference>
<keyword evidence="27" id="KW-1185">Reference proteome</keyword>
<keyword evidence="18" id="KW-0346">Stress response</keyword>
<feature type="domain" description="HAMP" evidence="25">
    <location>
        <begin position="190"/>
        <end position="243"/>
    </location>
</feature>
<dbReference type="Pfam" id="PF02518">
    <property type="entry name" value="HATPase_c"/>
    <property type="match status" value="1"/>
</dbReference>
<dbReference type="Pfam" id="PF00512">
    <property type="entry name" value="HisKA"/>
    <property type="match status" value="1"/>
</dbReference>
<feature type="transmembrane region" description="Helical" evidence="23">
    <location>
        <begin position="165"/>
        <end position="188"/>
    </location>
</feature>
<keyword evidence="23" id="KW-0472">Membrane</keyword>
<dbReference type="Gene3D" id="3.30.565.10">
    <property type="entry name" value="Histidine kinase-like ATPase, C-terminal domain"/>
    <property type="match status" value="1"/>
</dbReference>
<evidence type="ECO:0000256" key="17">
    <source>
        <dbReference type="ARBA" id="ARBA00023012"/>
    </source>
</evidence>
<proteinExistence type="predicted"/>
<keyword evidence="20" id="KW-0464">Manganese</keyword>
<evidence type="ECO:0000256" key="7">
    <source>
        <dbReference type="ARBA" id="ARBA00022553"/>
    </source>
</evidence>
<dbReference type="InterPro" id="IPR003594">
    <property type="entry name" value="HATPase_dom"/>
</dbReference>
<evidence type="ECO:0000256" key="11">
    <source>
        <dbReference type="ARBA" id="ARBA00022777"/>
    </source>
</evidence>
<dbReference type="InterPro" id="IPR005467">
    <property type="entry name" value="His_kinase_dom"/>
</dbReference>